<evidence type="ECO:0000313" key="1">
    <source>
        <dbReference type="EMBL" id="EJK52471.1"/>
    </source>
</evidence>
<keyword evidence="2" id="KW-1185">Reference proteome</keyword>
<feature type="non-terminal residue" evidence="1">
    <location>
        <position position="184"/>
    </location>
</feature>
<gene>
    <name evidence="1" type="ORF">THAOC_28245</name>
</gene>
<evidence type="ECO:0000313" key="2">
    <source>
        <dbReference type="Proteomes" id="UP000266841"/>
    </source>
</evidence>
<protein>
    <submittedName>
        <fullName evidence="1">Uncharacterized protein</fullName>
    </submittedName>
</protein>
<organism evidence="1 2">
    <name type="scientific">Thalassiosira oceanica</name>
    <name type="common">Marine diatom</name>
    <dbReference type="NCBI Taxonomy" id="159749"/>
    <lineage>
        <taxon>Eukaryota</taxon>
        <taxon>Sar</taxon>
        <taxon>Stramenopiles</taxon>
        <taxon>Ochrophyta</taxon>
        <taxon>Bacillariophyta</taxon>
        <taxon>Coscinodiscophyceae</taxon>
        <taxon>Thalassiosirophycidae</taxon>
        <taxon>Thalassiosirales</taxon>
        <taxon>Thalassiosiraceae</taxon>
        <taxon>Thalassiosira</taxon>
    </lineage>
</organism>
<name>K0RUA8_THAOC</name>
<comment type="caution">
    <text evidence="1">The sequence shown here is derived from an EMBL/GenBank/DDBJ whole genome shotgun (WGS) entry which is preliminary data.</text>
</comment>
<proteinExistence type="predicted"/>
<dbReference type="AlphaFoldDB" id="K0RUA8"/>
<sequence length="184" mass="20023">MKTEKKGVVKAPSLDTMDLKALVSLSEKILSARQKNLSSTVKVKVEGEADKEVSMIQERTKEYRKAMEELEVGTKLAYAHYRGPISKLTMEIMKAYPDSNKVERDSILVGEGCCLFLYLIMAKSKVQSSACKPLATALSIIRFISTYQKQGIPHTKFHEGLTAASEAMATAGGGVTACPISTTA</sequence>
<reference evidence="1 2" key="1">
    <citation type="journal article" date="2012" name="Genome Biol.">
        <title>Genome and low-iron response of an oceanic diatom adapted to chronic iron limitation.</title>
        <authorList>
            <person name="Lommer M."/>
            <person name="Specht M."/>
            <person name="Roy A.S."/>
            <person name="Kraemer L."/>
            <person name="Andreson R."/>
            <person name="Gutowska M.A."/>
            <person name="Wolf J."/>
            <person name="Bergner S.V."/>
            <person name="Schilhabel M.B."/>
            <person name="Klostermeier U.C."/>
            <person name="Beiko R.G."/>
            <person name="Rosenstiel P."/>
            <person name="Hippler M."/>
            <person name="Laroche J."/>
        </authorList>
    </citation>
    <scope>NUCLEOTIDE SEQUENCE [LARGE SCALE GENOMIC DNA]</scope>
    <source>
        <strain evidence="1 2">CCMP1005</strain>
    </source>
</reference>
<dbReference type="EMBL" id="AGNL01039773">
    <property type="protein sequence ID" value="EJK52471.1"/>
    <property type="molecule type" value="Genomic_DNA"/>
</dbReference>
<dbReference type="Proteomes" id="UP000266841">
    <property type="component" value="Unassembled WGS sequence"/>
</dbReference>
<accession>K0RUA8</accession>